<accession>A0A5N6N0D3</accession>
<evidence type="ECO:0000259" key="14">
    <source>
        <dbReference type="Pfam" id="PF14714"/>
    </source>
</evidence>
<dbReference type="HAMAP" id="MF_00195">
    <property type="entry name" value="GTPase_Der"/>
    <property type="match status" value="1"/>
</dbReference>
<dbReference type="FunFam" id="1.25.40.10:FF:000184">
    <property type="entry name" value="Pentatricopeptide repeat-containing protein, chloroplastic"/>
    <property type="match status" value="1"/>
</dbReference>
<evidence type="ECO:0000256" key="8">
    <source>
        <dbReference type="ARBA" id="ARBA00032345"/>
    </source>
</evidence>
<evidence type="ECO:0000256" key="4">
    <source>
        <dbReference type="ARBA" id="ARBA00022517"/>
    </source>
</evidence>
<organism evidence="15 16">
    <name type="scientific">Mikania micrantha</name>
    <name type="common">bitter vine</name>
    <dbReference type="NCBI Taxonomy" id="192012"/>
    <lineage>
        <taxon>Eukaryota</taxon>
        <taxon>Viridiplantae</taxon>
        <taxon>Streptophyta</taxon>
        <taxon>Embryophyta</taxon>
        <taxon>Tracheophyta</taxon>
        <taxon>Spermatophyta</taxon>
        <taxon>Magnoliopsida</taxon>
        <taxon>eudicotyledons</taxon>
        <taxon>Gunneridae</taxon>
        <taxon>Pentapetalae</taxon>
        <taxon>asterids</taxon>
        <taxon>campanulids</taxon>
        <taxon>Asterales</taxon>
        <taxon>Asteraceae</taxon>
        <taxon>Asteroideae</taxon>
        <taxon>Heliantheae alliance</taxon>
        <taxon>Eupatorieae</taxon>
        <taxon>Mikania</taxon>
    </lineage>
</organism>
<feature type="domain" description="G" evidence="12">
    <location>
        <begin position="1042"/>
        <end position="1162"/>
    </location>
</feature>
<comment type="similarity">
    <text evidence="1">Belongs to the PPR family. PCMP-H subfamily.</text>
</comment>
<dbReference type="InterPro" id="IPR046960">
    <property type="entry name" value="PPR_At4g14850-like_plant"/>
</dbReference>
<feature type="repeat" description="PPR" evidence="9">
    <location>
        <begin position="561"/>
        <end position="591"/>
    </location>
</feature>
<dbReference type="InterPro" id="IPR005225">
    <property type="entry name" value="Small_GTP-bd"/>
</dbReference>
<dbReference type="SUPFAM" id="SSF48452">
    <property type="entry name" value="TPR-like"/>
    <property type="match status" value="1"/>
</dbReference>
<feature type="repeat" description="PPR" evidence="9">
    <location>
        <begin position="357"/>
        <end position="391"/>
    </location>
</feature>
<comment type="caution">
    <text evidence="15">The sequence shown here is derived from an EMBL/GenBank/DDBJ whole genome shotgun (WGS) entry which is preliminary data.</text>
</comment>
<dbReference type="CDD" id="cd01894">
    <property type="entry name" value="EngA1"/>
    <property type="match status" value="1"/>
</dbReference>
<name>A0A5N6N0D3_9ASTR</name>
<dbReference type="FunFam" id="1.25.40.10:FF:000348">
    <property type="entry name" value="Pentatricopeptide repeat-containing protein chloroplastic"/>
    <property type="match status" value="1"/>
</dbReference>
<dbReference type="Pfam" id="PF14714">
    <property type="entry name" value="KH_dom-like"/>
    <property type="match status" value="1"/>
</dbReference>
<feature type="repeat" description="PPR" evidence="9">
    <location>
        <begin position="459"/>
        <end position="489"/>
    </location>
</feature>
<reference evidence="15 16" key="1">
    <citation type="submission" date="2019-05" db="EMBL/GenBank/DDBJ databases">
        <title>Mikania micrantha, genome provides insights into the molecular mechanism of rapid growth.</title>
        <authorList>
            <person name="Liu B."/>
        </authorList>
    </citation>
    <scope>NUCLEOTIDE SEQUENCE [LARGE SCALE GENOMIC DNA]</scope>
    <source>
        <strain evidence="15">NLD-2019</strain>
        <tissue evidence="15">Leaf</tissue>
    </source>
</reference>
<dbReference type="PRINTS" id="PR00326">
    <property type="entry name" value="GTP1OBG"/>
</dbReference>
<keyword evidence="5" id="KW-0677">Repeat</keyword>
<dbReference type="NCBIfam" id="TIGR00231">
    <property type="entry name" value="small_GTP"/>
    <property type="match status" value="2"/>
</dbReference>
<dbReference type="Proteomes" id="UP000326396">
    <property type="component" value="Linkage Group LG4"/>
</dbReference>
<feature type="region of interest" description="Disordered" evidence="10">
    <location>
        <begin position="1514"/>
        <end position="1546"/>
    </location>
</feature>
<feature type="domain" description="GTPase Der C-terminal KH-domain-like" evidence="14">
    <location>
        <begin position="1426"/>
        <end position="1505"/>
    </location>
</feature>
<dbReference type="GO" id="GO:0003723">
    <property type="term" value="F:RNA binding"/>
    <property type="evidence" value="ECO:0007669"/>
    <property type="project" value="InterPro"/>
</dbReference>
<dbReference type="InterPro" id="IPR016484">
    <property type="entry name" value="GTPase_Der"/>
</dbReference>
<dbReference type="InterPro" id="IPR011990">
    <property type="entry name" value="TPR-like_helical_dom_sf"/>
</dbReference>
<evidence type="ECO:0000256" key="7">
    <source>
        <dbReference type="ARBA" id="ARBA00023134"/>
    </source>
</evidence>
<dbReference type="InterPro" id="IPR015946">
    <property type="entry name" value="KH_dom-like_a/b"/>
</dbReference>
<dbReference type="Gene3D" id="3.40.50.300">
    <property type="entry name" value="P-loop containing nucleotide triphosphate hydrolases"/>
    <property type="match status" value="2"/>
</dbReference>
<feature type="domain" description="G" evidence="12">
    <location>
        <begin position="1243"/>
        <end position="1366"/>
    </location>
</feature>
<dbReference type="GO" id="GO:0005525">
    <property type="term" value="F:GTP binding"/>
    <property type="evidence" value="ECO:0007669"/>
    <property type="project" value="UniProtKB-KW"/>
</dbReference>
<evidence type="ECO:0000256" key="9">
    <source>
        <dbReference type="PROSITE-ProRule" id="PRU00708"/>
    </source>
</evidence>
<feature type="repeat" description="PPR" evidence="9">
    <location>
        <begin position="199"/>
        <end position="233"/>
    </location>
</feature>
<dbReference type="GO" id="GO:0042254">
    <property type="term" value="P:ribosome biogenesis"/>
    <property type="evidence" value="ECO:0007669"/>
    <property type="project" value="UniProtKB-KW"/>
</dbReference>
<dbReference type="SUPFAM" id="SSF52540">
    <property type="entry name" value="P-loop containing nucleoside triphosphate hydrolases"/>
    <property type="match status" value="2"/>
</dbReference>
<dbReference type="Gene3D" id="3.30.300.20">
    <property type="match status" value="1"/>
</dbReference>
<keyword evidence="6" id="KW-0547">Nucleotide-binding</keyword>
<dbReference type="InterPro" id="IPR006073">
    <property type="entry name" value="GTP-bd"/>
</dbReference>
<dbReference type="InterPro" id="IPR032867">
    <property type="entry name" value="DYW_dom"/>
</dbReference>
<sequence length="1546" mass="173725">MSRPPSTVLLVFGYRVGYILQTIVYVMSLAWVHALSRQKTLCSVQIIAFLQKNLFHHCVKSSSSIGLQFNKGSLLSNKCLLPGGVRTTILVSYSVNLCSHFHHSTFDYRSWFSTVSAPDDENDGTRDLVSLSSVFMSHLNTIALKICHFNHLTQLHSQIIQHSLHHHNYWVSLLIRHCTRLCAPPAYTRLIFDSAYQPNVYTFTTMLKFYSHIGAHQDCITLFDRMRVSNVMPDAFVFPMLIKSMGEAAIVLHGNVLKLGHDSDRYVRNAIMYMYAKYGPIEFARRVFDEMPERMVADWNSMISGYWRWGNDVEAGSLFSLMPERNVITWTAMVTGYSKTQDLVTARRYFDQMPVKNIVSWNAMLSGYSQNGFADEASKLLNELFLDGVEPDDTTWVAVISACSYRSDADLANSIMNMLNEKNVKLNYFVMTALIDMHAKCGNLAAARKIFNELGVFRNVVSWNAMISGYTNVGDLKSARELFDIIPCKDVVSWNSMIAGYAQNGQSTMAIELFKKMISSKHTKPDEVTMVSVISSCAHLGALEIGNWALNFLYENQITLSISGYNSLIFMYSKCGSMKDAEQIFDKMGTKDVISFNTLISGFAAHGDGFAAIDLMHKMEENGFKPDRITYISVLTACSHAGLLREGKKVFDSITSPDVDHYACMIDLLGRVGKLDEAKNLITRMPMVPHAGVYGSLLNASRICKRIDIGEFAANKLFKIEPENSGNYVLLSNMYASMGKWRDVERIRGKMKLLGVNKTTGWSYVEFGGKLHKFIVGDKSHERSNDIYKLLMELRIKMRKSGYIADKESVLRDVDDEEKEEMMGTHSEKLALCFGLLASDSGAIIRIVKNLRVCWDCHEAMKIISKLEGREIIVRDNNRFHCFHDGSCSCKDYWYKVGYILQTIVYVMSLAWVHYLSRQKTLCSVHITAFLQKNLFHHCVKSTSSIGLQFNKGSLLSNKCLLQGGIGTTIFGSYSVNLCSHFHHSTFDYRSWFSTVSAQDDENDGTRDLGVDVSGTQLFDAKTESGKPVEFSKVDAHLLPTVLLIGRPNVGKSALFNRLIRRREALVYNTPNDHVTRDIREGIAKLGDLRFKVLDSAGLEAEASSGSVLGRTAEMTANVLRMCNFALFLIDARDGLQPMDLDVGKWLRKHAPGIKIIMVMNKSESLDDGFGSVIAAASEARTLGFGDPVALSAETGLGMNDLYEVLRPLLEEHMLQIVHKADDETNEDCEFCEEEESKLPLQLAFVGRPNVGKSTLLNAILQENRVLVGPEAGLTRDSVRVEFEFKGRTIYMVDTAGWLQRTKSEKGASSLSIVQSRKNLMRAHVVALVLDGQEVSKARKSMTHDEVVIARRSIEEGRGLVVIVNKMDLLEERSYDRVLKAVPEEIQTMIPQVTGIPVVFVSALEGKGRIDVMDQVIETYKKWCLRLSTARLNRWLRKVMSRHSWKDLAAQPKVKYFTQVKARPPTFVAFVGGKVRLSDTDLRFLTRSLKEDFDMGGVPVRILQRAAVKSSCDSINGNGNNKTKKYGRKHVAGETSDKRKITVNMP</sequence>
<evidence type="ECO:0000256" key="6">
    <source>
        <dbReference type="ARBA" id="ARBA00022741"/>
    </source>
</evidence>
<evidence type="ECO:0000256" key="5">
    <source>
        <dbReference type="ARBA" id="ARBA00022737"/>
    </source>
</evidence>
<evidence type="ECO:0000256" key="2">
    <source>
        <dbReference type="ARBA" id="ARBA00008279"/>
    </source>
</evidence>
<evidence type="ECO:0000256" key="10">
    <source>
        <dbReference type="SAM" id="MobiDB-lite"/>
    </source>
</evidence>
<dbReference type="PANTHER" id="PTHR47926">
    <property type="entry name" value="PENTATRICOPEPTIDE REPEAT-CONTAINING PROTEIN"/>
    <property type="match status" value="1"/>
</dbReference>
<dbReference type="Pfam" id="PF14432">
    <property type="entry name" value="DYW_deaminase"/>
    <property type="match status" value="1"/>
</dbReference>
<evidence type="ECO:0000259" key="13">
    <source>
        <dbReference type="Pfam" id="PF14432"/>
    </source>
</evidence>
<feature type="compositionally biased region" description="Basic and acidic residues" evidence="10">
    <location>
        <begin position="1531"/>
        <end position="1540"/>
    </location>
</feature>
<dbReference type="Pfam" id="PF13041">
    <property type="entry name" value="PPR_2"/>
    <property type="match status" value="3"/>
</dbReference>
<dbReference type="InterPro" id="IPR032859">
    <property type="entry name" value="KH_dom-like"/>
</dbReference>
<comment type="similarity">
    <text evidence="2">Belongs to the TRAFAC class TrmE-Era-EngA-EngB-Septin-like GTPase superfamily. EngA (Der) GTPase family.</text>
</comment>
<evidence type="ECO:0000259" key="12">
    <source>
        <dbReference type="Pfam" id="PF01926"/>
    </source>
</evidence>
<keyword evidence="7" id="KW-0342">GTP-binding</keyword>
<dbReference type="Pfam" id="PF01535">
    <property type="entry name" value="PPR"/>
    <property type="match status" value="5"/>
</dbReference>
<dbReference type="OrthoDB" id="185373at2759"/>
<keyword evidence="4" id="KW-0690">Ribosome biogenesis</keyword>
<keyword evidence="11" id="KW-0472">Membrane</keyword>
<dbReference type="Pfam" id="PF13812">
    <property type="entry name" value="PPR_3"/>
    <property type="match status" value="1"/>
</dbReference>
<keyword evidence="11" id="KW-0812">Transmembrane</keyword>
<dbReference type="GO" id="GO:0009451">
    <property type="term" value="P:RNA modification"/>
    <property type="evidence" value="ECO:0007669"/>
    <property type="project" value="InterPro"/>
</dbReference>
<dbReference type="EMBL" id="SZYD01000014">
    <property type="protein sequence ID" value="KAD4179594.1"/>
    <property type="molecule type" value="Genomic_DNA"/>
</dbReference>
<dbReference type="InterPro" id="IPR046848">
    <property type="entry name" value="E_motif"/>
</dbReference>
<evidence type="ECO:0000313" key="16">
    <source>
        <dbReference type="Proteomes" id="UP000326396"/>
    </source>
</evidence>
<feature type="transmembrane region" description="Helical" evidence="11">
    <location>
        <begin position="12"/>
        <end position="32"/>
    </location>
</feature>
<dbReference type="Pfam" id="PF01926">
    <property type="entry name" value="MMR_HSR1"/>
    <property type="match status" value="2"/>
</dbReference>
<dbReference type="PROSITE" id="PS51375">
    <property type="entry name" value="PPR"/>
    <property type="match status" value="6"/>
</dbReference>
<dbReference type="InterPro" id="IPR027417">
    <property type="entry name" value="P-loop_NTPase"/>
</dbReference>
<dbReference type="CDD" id="cd01895">
    <property type="entry name" value="EngA2"/>
    <property type="match status" value="1"/>
</dbReference>
<feature type="domain" description="DYW" evidence="13">
    <location>
        <begin position="802"/>
        <end position="894"/>
    </location>
</feature>
<dbReference type="Pfam" id="PF20431">
    <property type="entry name" value="E_motif"/>
    <property type="match status" value="1"/>
</dbReference>
<dbReference type="NCBIfam" id="TIGR00756">
    <property type="entry name" value="PPR"/>
    <property type="match status" value="5"/>
</dbReference>
<dbReference type="NCBIfam" id="TIGR03594">
    <property type="entry name" value="GTPase_EngA"/>
    <property type="match status" value="1"/>
</dbReference>
<evidence type="ECO:0000256" key="11">
    <source>
        <dbReference type="SAM" id="Phobius"/>
    </source>
</evidence>
<keyword evidence="16" id="KW-1185">Reference proteome</keyword>
<feature type="repeat" description="PPR" evidence="9">
    <location>
        <begin position="490"/>
        <end position="524"/>
    </location>
</feature>
<proteinExistence type="inferred from homology"/>
<dbReference type="Gene3D" id="1.25.40.10">
    <property type="entry name" value="Tetratricopeptide repeat domain"/>
    <property type="match status" value="4"/>
</dbReference>
<dbReference type="GO" id="GO:0008270">
    <property type="term" value="F:zinc ion binding"/>
    <property type="evidence" value="ECO:0007669"/>
    <property type="project" value="InterPro"/>
</dbReference>
<evidence type="ECO:0000313" key="15">
    <source>
        <dbReference type="EMBL" id="KAD4179594.1"/>
    </source>
</evidence>
<evidence type="ECO:0000256" key="3">
    <source>
        <dbReference type="ARBA" id="ARBA00020953"/>
    </source>
</evidence>
<keyword evidence="11" id="KW-1133">Transmembrane helix</keyword>
<dbReference type="InterPro" id="IPR002885">
    <property type="entry name" value="PPR_rpt"/>
</dbReference>
<feature type="repeat" description="PPR" evidence="9">
    <location>
        <begin position="592"/>
        <end position="626"/>
    </location>
</feature>
<protein>
    <recommendedName>
        <fullName evidence="3">GTPase Der</fullName>
    </recommendedName>
    <alternativeName>
        <fullName evidence="8">GTP-binding protein EngA</fullName>
    </alternativeName>
</protein>
<evidence type="ECO:0000256" key="1">
    <source>
        <dbReference type="ARBA" id="ARBA00006643"/>
    </source>
</evidence>
<gene>
    <name evidence="15" type="ORF">E3N88_28185</name>
</gene>
<dbReference type="PANTHER" id="PTHR47926:SF373">
    <property type="entry name" value="TETRATRICOPEPTIDE-LIKE HELICAL DOMAIN SUPERFAMILY, DYW DOMAIN-CONTAINING PROTEIN"/>
    <property type="match status" value="1"/>
</dbReference>